<dbReference type="AlphaFoldDB" id="A0A9Q0RUX7"/>
<keyword evidence="2" id="KW-0175">Coiled coil</keyword>
<keyword evidence="4" id="KW-1185">Reference proteome</keyword>
<protein>
    <submittedName>
        <fullName evidence="3">Dysbindin protein like</fullName>
    </submittedName>
</protein>
<dbReference type="EMBL" id="WJQU01002485">
    <property type="protein sequence ID" value="KAJ6632798.1"/>
    <property type="molecule type" value="Genomic_DNA"/>
</dbReference>
<sequence length="257" mass="29811">MFGDFRKKLNSVIQEGRENLSISYIRTSSSNESSTRQSLDTSPLSNPFININFEAGCKYLESRENQWKEIHQMNDDNAARAEEIDENITNIKDTATRVLTEVNDFNIMLTSLPTVSQTLRLCSELAVELGKNCKNVEKELVELEDMQDRLKLEADKRKHHREMAVYKDKKLVELEKVRQKLLDVHINNVQDFEKKLGEIQKERQAVFQDAFQNDLKDYKTLGKIPKVEGITSRPELSLEEISLDNRDTEDLDNFLNN</sequence>
<accession>A0A9Q0RUX7</accession>
<gene>
    <name evidence="3" type="primary">Dysb</name>
    <name evidence="3" type="ORF">Bhyg_16587</name>
</gene>
<evidence type="ECO:0000313" key="4">
    <source>
        <dbReference type="Proteomes" id="UP001151699"/>
    </source>
</evidence>
<dbReference type="PANTHER" id="PTHR16294:SF6">
    <property type="entry name" value="DYNAMIN N-TERMINAL DOMAIN-CONTAINING PROTEIN"/>
    <property type="match status" value="1"/>
</dbReference>
<evidence type="ECO:0000313" key="3">
    <source>
        <dbReference type="EMBL" id="KAJ6632798.1"/>
    </source>
</evidence>
<organism evidence="3 4">
    <name type="scientific">Pseudolycoriella hygida</name>
    <dbReference type="NCBI Taxonomy" id="35572"/>
    <lineage>
        <taxon>Eukaryota</taxon>
        <taxon>Metazoa</taxon>
        <taxon>Ecdysozoa</taxon>
        <taxon>Arthropoda</taxon>
        <taxon>Hexapoda</taxon>
        <taxon>Insecta</taxon>
        <taxon>Pterygota</taxon>
        <taxon>Neoptera</taxon>
        <taxon>Endopterygota</taxon>
        <taxon>Diptera</taxon>
        <taxon>Nematocera</taxon>
        <taxon>Sciaroidea</taxon>
        <taxon>Sciaridae</taxon>
        <taxon>Pseudolycoriella</taxon>
    </lineage>
</organism>
<dbReference type="OrthoDB" id="2445127at2759"/>
<dbReference type="PANTHER" id="PTHR16294">
    <property type="entry name" value="DYSTROBREVIN BINDING PROTEIN 1 DYSBINDIN"/>
    <property type="match status" value="1"/>
</dbReference>
<dbReference type="Proteomes" id="UP001151699">
    <property type="component" value="Unassembled WGS sequence"/>
</dbReference>
<evidence type="ECO:0000256" key="2">
    <source>
        <dbReference type="SAM" id="Coils"/>
    </source>
</evidence>
<feature type="coiled-coil region" evidence="2">
    <location>
        <begin position="126"/>
        <end position="153"/>
    </location>
</feature>
<reference evidence="3" key="1">
    <citation type="submission" date="2022-07" db="EMBL/GenBank/DDBJ databases">
        <authorList>
            <person name="Trinca V."/>
            <person name="Uliana J.V.C."/>
            <person name="Torres T.T."/>
            <person name="Ward R.J."/>
            <person name="Monesi N."/>
        </authorList>
    </citation>
    <scope>NUCLEOTIDE SEQUENCE</scope>
    <source>
        <strain evidence="3">HSMRA1968</strain>
        <tissue evidence="3">Whole embryos</tissue>
    </source>
</reference>
<name>A0A9Q0RUX7_9DIPT</name>
<comment type="similarity">
    <text evidence="1">Belongs to the dysbindin family.</text>
</comment>
<comment type="caution">
    <text evidence="3">The sequence shown here is derived from an EMBL/GenBank/DDBJ whole genome shotgun (WGS) entry which is preliminary data.</text>
</comment>
<evidence type="ECO:0000256" key="1">
    <source>
        <dbReference type="ARBA" id="ARBA00008686"/>
    </source>
</evidence>
<dbReference type="InterPro" id="IPR007531">
    <property type="entry name" value="Dysbindin"/>
</dbReference>
<proteinExistence type="inferred from homology"/>
<dbReference type="GO" id="GO:0005737">
    <property type="term" value="C:cytoplasm"/>
    <property type="evidence" value="ECO:0007669"/>
    <property type="project" value="InterPro"/>
</dbReference>